<proteinExistence type="predicted"/>
<feature type="compositionally biased region" description="Low complexity" evidence="1">
    <location>
        <begin position="24"/>
        <end position="47"/>
    </location>
</feature>
<keyword evidence="3" id="KW-1185">Reference proteome</keyword>
<name>A0A7J7ESZ3_DICBM</name>
<organism evidence="2 3">
    <name type="scientific">Diceros bicornis minor</name>
    <name type="common">South-central black rhinoceros</name>
    <dbReference type="NCBI Taxonomy" id="77932"/>
    <lineage>
        <taxon>Eukaryota</taxon>
        <taxon>Metazoa</taxon>
        <taxon>Chordata</taxon>
        <taxon>Craniata</taxon>
        <taxon>Vertebrata</taxon>
        <taxon>Euteleostomi</taxon>
        <taxon>Mammalia</taxon>
        <taxon>Eutheria</taxon>
        <taxon>Laurasiatheria</taxon>
        <taxon>Perissodactyla</taxon>
        <taxon>Rhinocerotidae</taxon>
        <taxon>Diceros</taxon>
    </lineage>
</organism>
<dbReference type="AlphaFoldDB" id="A0A7J7ESZ3"/>
<dbReference type="Proteomes" id="UP000551758">
    <property type="component" value="Unassembled WGS sequence"/>
</dbReference>
<protein>
    <submittedName>
        <fullName evidence="2">Uncharacterized protein</fullName>
    </submittedName>
</protein>
<gene>
    <name evidence="2" type="ORF">HPG69_005001</name>
</gene>
<evidence type="ECO:0000256" key="1">
    <source>
        <dbReference type="SAM" id="MobiDB-lite"/>
    </source>
</evidence>
<reference evidence="2 3" key="1">
    <citation type="journal article" date="2020" name="Mol. Biol. Evol.">
        <title>Interspecific Gene Flow and the Evolution of Specialization in Black and White Rhinoceros.</title>
        <authorList>
            <person name="Moodley Y."/>
            <person name="Westbury M.V."/>
            <person name="Russo I.M."/>
            <person name="Gopalakrishnan S."/>
            <person name="Rakotoarivelo A."/>
            <person name="Olsen R.A."/>
            <person name="Prost S."/>
            <person name="Tunstall T."/>
            <person name="Ryder O.A."/>
            <person name="Dalen L."/>
            <person name="Bruford M.W."/>
        </authorList>
    </citation>
    <scope>NUCLEOTIDE SEQUENCE [LARGE SCALE GENOMIC DNA]</scope>
    <source>
        <strain evidence="2">SBR-YM</strain>
        <tissue evidence="2">Skin</tissue>
    </source>
</reference>
<dbReference type="EMBL" id="JACDTQ010002428">
    <property type="protein sequence ID" value="KAF5918566.1"/>
    <property type="molecule type" value="Genomic_DNA"/>
</dbReference>
<evidence type="ECO:0000313" key="2">
    <source>
        <dbReference type="EMBL" id="KAF5918566.1"/>
    </source>
</evidence>
<evidence type="ECO:0000313" key="3">
    <source>
        <dbReference type="Proteomes" id="UP000551758"/>
    </source>
</evidence>
<feature type="region of interest" description="Disordered" evidence="1">
    <location>
        <begin position="10"/>
        <end position="143"/>
    </location>
</feature>
<comment type="caution">
    <text evidence="2">The sequence shown here is derived from an EMBL/GenBank/DDBJ whole genome shotgun (WGS) entry which is preliminary data.</text>
</comment>
<accession>A0A7J7ESZ3</accession>
<sequence>MKVIFLAPPAARLFPAREIPSLPPGLSQPLGSPRGTGHPAPAAGTVTPGPPSAPAGRAHQSPASPCPAGAWHPQPRSCPAARSPSTPGPRDAALGRKERDVQPGQTARHPRPLDPAARLGASLGAPASPAQVRQSPAVPTHSCHPGVPGTWLLTEGLMLRGGAPGAWATLELSGPQAGRLRREEMEPGRRQG</sequence>